<keyword evidence="3" id="KW-1185">Reference proteome</keyword>
<dbReference type="InterPro" id="IPR006439">
    <property type="entry name" value="HAD-SF_hydro_IA"/>
</dbReference>
<proteinExistence type="predicted"/>
<dbReference type="SUPFAM" id="SSF56784">
    <property type="entry name" value="HAD-like"/>
    <property type="match status" value="1"/>
</dbReference>
<dbReference type="PANTHER" id="PTHR43316">
    <property type="entry name" value="HYDROLASE, HALOACID DELAHOGENASE-RELATED"/>
    <property type="match status" value="1"/>
</dbReference>
<dbReference type="SFLD" id="SFLDS00003">
    <property type="entry name" value="Haloacid_Dehalogenase"/>
    <property type="match status" value="1"/>
</dbReference>
<dbReference type="Gene3D" id="1.10.150.520">
    <property type="match status" value="1"/>
</dbReference>
<dbReference type="SFLD" id="SFLDG01129">
    <property type="entry name" value="C1.5:_HAD__Beta-PGM__Phosphata"/>
    <property type="match status" value="1"/>
</dbReference>
<dbReference type="NCBIfam" id="TIGR01549">
    <property type="entry name" value="HAD-SF-IA-v1"/>
    <property type="match status" value="1"/>
</dbReference>
<dbReference type="AlphaFoldDB" id="A0A974GVS4"/>
<evidence type="ECO:0000256" key="1">
    <source>
        <dbReference type="ARBA" id="ARBA00022801"/>
    </source>
</evidence>
<reference evidence="2" key="1">
    <citation type="submission" date="2020-07" db="EMBL/GenBank/DDBJ databases">
        <title>Genomic analysis of a strain of Sedimentibacter Hydroxybenzoicus DSM7310.</title>
        <authorList>
            <person name="Ma S."/>
        </authorList>
    </citation>
    <scope>NUCLEOTIDE SEQUENCE</scope>
    <source>
        <strain evidence="2">DSM 7310</strain>
    </source>
</reference>
<dbReference type="Pfam" id="PF00702">
    <property type="entry name" value="Hydrolase"/>
    <property type="match status" value="1"/>
</dbReference>
<organism evidence="2 3">
    <name type="scientific">Sedimentibacter hydroxybenzoicus DSM 7310</name>
    <dbReference type="NCBI Taxonomy" id="1123245"/>
    <lineage>
        <taxon>Bacteria</taxon>
        <taxon>Bacillati</taxon>
        <taxon>Bacillota</taxon>
        <taxon>Tissierellia</taxon>
        <taxon>Sedimentibacter</taxon>
    </lineage>
</organism>
<sequence length="235" mass="27291">MKEKINTILFDLDGTLLPIYQDEFIKSYFSRLAARILPMGFEKDAFVKAIMAGMEAMIDNDGTRTNAEAFWEIFERLLNVDREQLMDMFLDFYKNEFDEVKEIVTERISRREMIDNLRERGYTLVLATNPMFPIEAVATRLAWIQLSPEDFSLVTTFDNCRYCKPSVEYFQDILSKLNKKAEECIMIGNNTLEDMICEKIGIKAGLVTNNLENKNNYDINQFAHGTIEEVLKALL</sequence>
<keyword evidence="1 2" id="KW-0378">Hydrolase</keyword>
<comment type="caution">
    <text evidence="2">The sequence shown here is derived from an EMBL/GenBank/DDBJ whole genome shotgun (WGS) entry which is preliminary data.</text>
</comment>
<evidence type="ECO:0000313" key="2">
    <source>
        <dbReference type="EMBL" id="NYB73673.1"/>
    </source>
</evidence>
<dbReference type="InterPro" id="IPR023214">
    <property type="entry name" value="HAD_sf"/>
</dbReference>
<gene>
    <name evidence="2" type="ORF">HZF24_05910</name>
</gene>
<dbReference type="Proteomes" id="UP000611629">
    <property type="component" value="Unassembled WGS sequence"/>
</dbReference>
<protein>
    <submittedName>
        <fullName evidence="2">HAD family hydrolase</fullName>
    </submittedName>
</protein>
<accession>A0A974GVS4</accession>
<dbReference type="Gene3D" id="3.40.50.1000">
    <property type="entry name" value="HAD superfamily/HAD-like"/>
    <property type="match status" value="1"/>
</dbReference>
<dbReference type="PANTHER" id="PTHR43316:SF3">
    <property type="entry name" value="HALOACID DEHALOGENASE, TYPE II (AFU_ORTHOLOGUE AFUA_2G07750)-RELATED"/>
    <property type="match status" value="1"/>
</dbReference>
<dbReference type="PRINTS" id="PR00413">
    <property type="entry name" value="HADHALOGNASE"/>
</dbReference>
<dbReference type="InterPro" id="IPR051540">
    <property type="entry name" value="S-2-haloacid_dehalogenase"/>
</dbReference>
<name>A0A974GVS4_SEDHY</name>
<dbReference type="InterPro" id="IPR036412">
    <property type="entry name" value="HAD-like_sf"/>
</dbReference>
<dbReference type="RefSeq" id="WP_179237369.1">
    <property type="nucleotide sequence ID" value="NZ_JACBNQ010000004.1"/>
</dbReference>
<evidence type="ECO:0000313" key="3">
    <source>
        <dbReference type="Proteomes" id="UP000611629"/>
    </source>
</evidence>
<dbReference type="GO" id="GO:0016787">
    <property type="term" value="F:hydrolase activity"/>
    <property type="evidence" value="ECO:0007669"/>
    <property type="project" value="UniProtKB-KW"/>
</dbReference>
<dbReference type="EMBL" id="JACBNQ010000004">
    <property type="protein sequence ID" value="NYB73673.1"/>
    <property type="molecule type" value="Genomic_DNA"/>
</dbReference>